<dbReference type="AlphaFoldDB" id="A0A8H5F555"/>
<comment type="caution">
    <text evidence="2">The sequence shown here is derived from an EMBL/GenBank/DDBJ whole genome shotgun (WGS) entry which is preliminary data.</text>
</comment>
<organism evidence="2 3">
    <name type="scientific">Psilocybe cf. subviscida</name>
    <dbReference type="NCBI Taxonomy" id="2480587"/>
    <lineage>
        <taxon>Eukaryota</taxon>
        <taxon>Fungi</taxon>
        <taxon>Dikarya</taxon>
        <taxon>Basidiomycota</taxon>
        <taxon>Agaricomycotina</taxon>
        <taxon>Agaricomycetes</taxon>
        <taxon>Agaricomycetidae</taxon>
        <taxon>Agaricales</taxon>
        <taxon>Agaricineae</taxon>
        <taxon>Strophariaceae</taxon>
        <taxon>Psilocybe</taxon>
    </lineage>
</organism>
<gene>
    <name evidence="2" type="ORF">D9619_011342</name>
</gene>
<accession>A0A8H5F555</accession>
<feature type="compositionally biased region" description="Basic and acidic residues" evidence="1">
    <location>
        <begin position="1"/>
        <end position="14"/>
    </location>
</feature>
<dbReference type="InterPro" id="IPR017956">
    <property type="entry name" value="AT_hook_DNA-bd_motif"/>
</dbReference>
<proteinExistence type="predicted"/>
<reference evidence="2 3" key="1">
    <citation type="journal article" date="2020" name="ISME J.">
        <title>Uncovering the hidden diversity of litter-decomposition mechanisms in mushroom-forming fungi.</title>
        <authorList>
            <person name="Floudas D."/>
            <person name="Bentzer J."/>
            <person name="Ahren D."/>
            <person name="Johansson T."/>
            <person name="Persson P."/>
            <person name="Tunlid A."/>
        </authorList>
    </citation>
    <scope>NUCLEOTIDE SEQUENCE [LARGE SCALE GENOMIC DNA]</scope>
    <source>
        <strain evidence="2 3">CBS 101986</strain>
    </source>
</reference>
<feature type="compositionally biased region" description="Low complexity" evidence="1">
    <location>
        <begin position="18"/>
        <end position="32"/>
    </location>
</feature>
<evidence type="ECO:0000313" key="2">
    <source>
        <dbReference type="EMBL" id="KAF5324190.1"/>
    </source>
</evidence>
<dbReference type="EMBL" id="JAACJJ010000016">
    <property type="protein sequence ID" value="KAF5324190.1"/>
    <property type="molecule type" value="Genomic_DNA"/>
</dbReference>
<dbReference type="PRINTS" id="PR00929">
    <property type="entry name" value="ATHOOK"/>
</dbReference>
<name>A0A8H5F555_9AGAR</name>
<evidence type="ECO:0000313" key="3">
    <source>
        <dbReference type="Proteomes" id="UP000567179"/>
    </source>
</evidence>
<keyword evidence="3" id="KW-1185">Reference proteome</keyword>
<feature type="compositionally biased region" description="Basic and acidic residues" evidence="1">
    <location>
        <begin position="39"/>
        <end position="50"/>
    </location>
</feature>
<sequence>MSDAVSKSDQEKLVQDQTAPPATEAAVAPTTAQNGGEAKAMDVDGKEKPQEGATPSEGEADVTKEGKPAEVGEKRERPEDDKEEEAKLAETEKDAGKEAKKAKTDGAEAAVDAAEPLAEGAAPTNGEAAADKPAKRGPGRPPKGKAAAAATAEGGEPKKRGPGRPRKGTNPTKEGEEANGNDAEPATTGTRRSTRSRG</sequence>
<feature type="region of interest" description="Disordered" evidence="1">
    <location>
        <begin position="1"/>
        <end position="198"/>
    </location>
</feature>
<evidence type="ECO:0000256" key="1">
    <source>
        <dbReference type="SAM" id="MobiDB-lite"/>
    </source>
</evidence>
<feature type="compositionally biased region" description="Low complexity" evidence="1">
    <location>
        <begin position="144"/>
        <end position="154"/>
    </location>
</feature>
<dbReference type="GO" id="GO:0003677">
    <property type="term" value="F:DNA binding"/>
    <property type="evidence" value="ECO:0007669"/>
    <property type="project" value="InterPro"/>
</dbReference>
<protein>
    <submittedName>
        <fullName evidence="2">Uncharacterized protein</fullName>
    </submittedName>
</protein>
<feature type="compositionally biased region" description="Low complexity" evidence="1">
    <location>
        <begin position="107"/>
        <end position="124"/>
    </location>
</feature>
<feature type="compositionally biased region" description="Basic and acidic residues" evidence="1">
    <location>
        <begin position="61"/>
        <end position="106"/>
    </location>
</feature>
<dbReference type="Proteomes" id="UP000567179">
    <property type="component" value="Unassembled WGS sequence"/>
</dbReference>